<evidence type="ECO:0000313" key="3">
    <source>
        <dbReference type="Proteomes" id="UP001359485"/>
    </source>
</evidence>
<dbReference type="EMBL" id="JAWJWF010000046">
    <property type="protein sequence ID" value="KAK6624280.1"/>
    <property type="molecule type" value="Genomic_DNA"/>
</dbReference>
<evidence type="ECO:0000313" key="2">
    <source>
        <dbReference type="EMBL" id="KAK6624280.1"/>
    </source>
</evidence>
<evidence type="ECO:0000256" key="1">
    <source>
        <dbReference type="SAM" id="MobiDB-lite"/>
    </source>
</evidence>
<feature type="compositionally biased region" description="Basic and acidic residues" evidence="1">
    <location>
        <begin position="19"/>
        <end position="28"/>
    </location>
</feature>
<feature type="region of interest" description="Disordered" evidence="1">
    <location>
        <begin position="58"/>
        <end position="87"/>
    </location>
</feature>
<keyword evidence="3" id="KW-1185">Reference proteome</keyword>
<sequence>MYSDGGERRQQQQQQQQQQHEKDERKGPDINGSPGVGRVPDWCCRCSGVKGVESRILADTETESNGKMAVEESKKKKGKKKPLLVAA</sequence>
<feature type="region of interest" description="Disordered" evidence="1">
    <location>
        <begin position="1"/>
        <end position="40"/>
    </location>
</feature>
<name>A0ABR1AP67_POLSC</name>
<accession>A0ABR1AP67</accession>
<feature type="compositionally biased region" description="Basic residues" evidence="1">
    <location>
        <begin position="75"/>
        <end position="87"/>
    </location>
</feature>
<reference evidence="2 3" key="1">
    <citation type="submission" date="2023-09" db="EMBL/GenBank/DDBJ databases">
        <title>Genomes of two closely related lineages of the louse Polyplax serrata with different host specificities.</title>
        <authorList>
            <person name="Martinu J."/>
            <person name="Tarabai H."/>
            <person name="Stefka J."/>
            <person name="Hypsa V."/>
        </authorList>
    </citation>
    <scope>NUCLEOTIDE SEQUENCE [LARGE SCALE GENOMIC DNA]</scope>
    <source>
        <strain evidence="2">98ZLc_SE</strain>
    </source>
</reference>
<protein>
    <submittedName>
        <fullName evidence="2">Uncharacterized protein</fullName>
    </submittedName>
</protein>
<comment type="caution">
    <text evidence="2">The sequence shown here is derived from an EMBL/GenBank/DDBJ whole genome shotgun (WGS) entry which is preliminary data.</text>
</comment>
<dbReference type="Proteomes" id="UP001359485">
    <property type="component" value="Unassembled WGS sequence"/>
</dbReference>
<gene>
    <name evidence="2" type="ORF">RUM44_011139</name>
</gene>
<proteinExistence type="predicted"/>
<organism evidence="2 3">
    <name type="scientific">Polyplax serrata</name>
    <name type="common">Common mouse louse</name>
    <dbReference type="NCBI Taxonomy" id="468196"/>
    <lineage>
        <taxon>Eukaryota</taxon>
        <taxon>Metazoa</taxon>
        <taxon>Ecdysozoa</taxon>
        <taxon>Arthropoda</taxon>
        <taxon>Hexapoda</taxon>
        <taxon>Insecta</taxon>
        <taxon>Pterygota</taxon>
        <taxon>Neoptera</taxon>
        <taxon>Paraneoptera</taxon>
        <taxon>Psocodea</taxon>
        <taxon>Troctomorpha</taxon>
        <taxon>Phthiraptera</taxon>
        <taxon>Anoplura</taxon>
        <taxon>Polyplacidae</taxon>
        <taxon>Polyplax</taxon>
    </lineage>
</organism>
<feature type="compositionally biased region" description="Basic and acidic residues" evidence="1">
    <location>
        <begin position="1"/>
        <end position="10"/>
    </location>
</feature>